<protein>
    <recommendedName>
        <fullName evidence="8">Caspase recruitment domain-containing protein</fullName>
    </recommendedName>
</protein>
<keyword evidence="4" id="KW-0832">Ubl conjugation</keyword>
<comment type="caution">
    <text evidence="9">The sequence shown here is derived from an EMBL/GenBank/DDBJ whole genome shotgun (WGS) entry which is preliminary data.</text>
</comment>
<feature type="region of interest" description="Disordered" evidence="6">
    <location>
        <begin position="101"/>
        <end position="157"/>
    </location>
</feature>
<evidence type="ECO:0000313" key="9">
    <source>
        <dbReference type="EMBL" id="KAH0615747.1"/>
    </source>
</evidence>
<gene>
    <name evidence="9" type="ORF">JD844_026160</name>
</gene>
<keyword evidence="3" id="KW-0399">Innate immunity</keyword>
<feature type="region of interest" description="Disordered" evidence="6">
    <location>
        <begin position="170"/>
        <end position="256"/>
    </location>
</feature>
<feature type="compositionally biased region" description="Polar residues" evidence="6">
    <location>
        <begin position="131"/>
        <end position="140"/>
    </location>
</feature>
<feature type="region of interest" description="Disordered" evidence="6">
    <location>
        <begin position="272"/>
        <end position="319"/>
    </location>
</feature>
<evidence type="ECO:0000259" key="8">
    <source>
        <dbReference type="Pfam" id="PF16739"/>
    </source>
</evidence>
<accession>A0ABQ7SEJ0</accession>
<feature type="transmembrane region" description="Helical" evidence="7">
    <location>
        <begin position="676"/>
        <end position="694"/>
    </location>
</feature>
<feature type="region of interest" description="Disordered" evidence="6">
    <location>
        <begin position="638"/>
        <end position="669"/>
    </location>
</feature>
<keyword evidence="10" id="KW-1185">Reference proteome</keyword>
<keyword evidence="5" id="KW-0391">Immunity</keyword>
<feature type="compositionally biased region" description="Polar residues" evidence="6">
    <location>
        <begin position="296"/>
        <end position="319"/>
    </location>
</feature>
<evidence type="ECO:0000256" key="4">
    <source>
        <dbReference type="ARBA" id="ARBA00022843"/>
    </source>
</evidence>
<evidence type="ECO:0000313" key="10">
    <source>
        <dbReference type="Proteomes" id="UP000826234"/>
    </source>
</evidence>
<dbReference type="EMBL" id="JAIPUX010005290">
    <property type="protein sequence ID" value="KAH0615747.1"/>
    <property type="molecule type" value="Genomic_DNA"/>
</dbReference>
<evidence type="ECO:0000256" key="2">
    <source>
        <dbReference type="ARBA" id="ARBA00022553"/>
    </source>
</evidence>
<dbReference type="Gene3D" id="1.10.533.10">
    <property type="entry name" value="Death Domain, Fas"/>
    <property type="match status" value="1"/>
</dbReference>
<keyword evidence="7" id="KW-1133">Transmembrane helix</keyword>
<reference evidence="9 10" key="1">
    <citation type="journal article" date="2022" name="Gigascience">
        <title>A chromosome-level genome assembly and annotation of the desert horned lizard, Phrynosoma platyrhinos, provides insight into chromosomal rearrangements among reptiles.</title>
        <authorList>
            <person name="Koochekian N."/>
            <person name="Ascanio A."/>
            <person name="Farleigh K."/>
            <person name="Card D.C."/>
            <person name="Schield D.R."/>
            <person name="Castoe T.A."/>
            <person name="Jezkova T."/>
        </authorList>
    </citation>
    <scope>NUCLEOTIDE SEQUENCE [LARGE SCALE GENOMIC DNA]</scope>
    <source>
        <strain evidence="9">NK-2021</strain>
    </source>
</reference>
<proteinExistence type="predicted"/>
<sequence>MSSFAEEKVKKYIRRNLTKFYRIRVAQMLHLPCLTDTDRQEISAFCSRHGNNLAVLEFFERLQSRDGWLRELIEAVREDNLGDLADDLQRVYDMYALPVSPDNAPPSSSPPLVKEALPASAEQNPLPPCNPQRSRGTQSPAHLPPASPRLASSTTKPDLAEMSDYHAPVQETDLPSQNNGTMAEPKSIVTSPFNPRAQKEKPSNSQPSSATSESPAILKQGHLGEMSGTPSPAPSRSDFSDLTPKWGGPQRRPVCVKSGYFGNMSRVAGDNVASPIPVAYPGPNTSRNQPVEDHYSSSSDNFPAAAPNSQDDSQEENQLVQRKTLIQWGSQQKPAFHDPVQADSSSTTSKLQRQLGVGQGIPNQWKNSPDGRIHKNAASSGHSNVRLGSSFYNHSQPPWSPSENVSASPNPTAVPLRHPLSDFEGSSSTDVIPPSSRGDLEDLKPPIQEEKLPVGDLDDSHTSVLVQERVSVTQPLDVVDGSTVNSVRRRNGSSRNNRVFYSNCDDDIPCKPGILTSGVDVTSLQQLQSGQETNPEYSGRSDRLCLSSEFSLSGDSLKLSDSSQTGQPEEKSSNSAVGTVLGKTVMSKGGSASFQAMNDNQEVSGSIRSFAFQVEEDASINLAGAPNTIGYQGCQPNQSPGAYPHLATGHQPSTPDDCHQKKGADPTPPWTPSDTLLLVGFILAAVAGIAFVLYKKK</sequence>
<dbReference type="InterPro" id="IPR031964">
    <property type="entry name" value="CARD_dom"/>
</dbReference>
<feature type="region of interest" description="Disordered" evidence="6">
    <location>
        <begin position="331"/>
        <end position="443"/>
    </location>
</feature>
<evidence type="ECO:0000256" key="1">
    <source>
        <dbReference type="ARBA" id="ARBA00022499"/>
    </source>
</evidence>
<organism evidence="9 10">
    <name type="scientific">Phrynosoma platyrhinos</name>
    <name type="common">Desert horned lizard</name>
    <dbReference type="NCBI Taxonomy" id="52577"/>
    <lineage>
        <taxon>Eukaryota</taxon>
        <taxon>Metazoa</taxon>
        <taxon>Chordata</taxon>
        <taxon>Craniata</taxon>
        <taxon>Vertebrata</taxon>
        <taxon>Euteleostomi</taxon>
        <taxon>Lepidosauria</taxon>
        <taxon>Squamata</taxon>
        <taxon>Bifurcata</taxon>
        <taxon>Unidentata</taxon>
        <taxon>Episquamata</taxon>
        <taxon>Toxicofera</taxon>
        <taxon>Iguania</taxon>
        <taxon>Phrynosomatidae</taxon>
        <taxon>Phrynosomatinae</taxon>
        <taxon>Phrynosoma</taxon>
    </lineage>
</organism>
<feature type="compositionally biased region" description="Polar residues" evidence="6">
    <location>
        <begin position="377"/>
        <end position="411"/>
    </location>
</feature>
<dbReference type="Proteomes" id="UP000826234">
    <property type="component" value="Unassembled WGS sequence"/>
</dbReference>
<evidence type="ECO:0000256" key="5">
    <source>
        <dbReference type="ARBA" id="ARBA00022859"/>
    </source>
</evidence>
<dbReference type="InterPro" id="IPR011029">
    <property type="entry name" value="DEATH-like_dom_sf"/>
</dbReference>
<keyword evidence="2" id="KW-0597">Phosphoprotein</keyword>
<name>A0ABQ7SEJ0_PHRPL</name>
<keyword evidence="1" id="KW-1017">Isopeptide bond</keyword>
<dbReference type="Pfam" id="PF16739">
    <property type="entry name" value="CARD_2"/>
    <property type="match status" value="1"/>
</dbReference>
<evidence type="ECO:0000256" key="7">
    <source>
        <dbReference type="SAM" id="Phobius"/>
    </source>
</evidence>
<feature type="compositionally biased region" description="Polar residues" evidence="6">
    <location>
        <begin position="342"/>
        <end position="352"/>
    </location>
</feature>
<feature type="compositionally biased region" description="Polar residues" evidence="6">
    <location>
        <begin position="203"/>
        <end position="214"/>
    </location>
</feature>
<feature type="region of interest" description="Disordered" evidence="6">
    <location>
        <begin position="556"/>
        <end position="578"/>
    </location>
</feature>
<evidence type="ECO:0000256" key="3">
    <source>
        <dbReference type="ARBA" id="ARBA00022588"/>
    </source>
</evidence>
<evidence type="ECO:0000256" key="6">
    <source>
        <dbReference type="SAM" id="MobiDB-lite"/>
    </source>
</evidence>
<keyword evidence="7" id="KW-0472">Membrane</keyword>
<keyword evidence="7" id="KW-0812">Transmembrane</keyword>
<feature type="domain" description="Caspase recruitment" evidence="8">
    <location>
        <begin position="6"/>
        <end position="91"/>
    </location>
</feature>